<dbReference type="PROSITE" id="PS50173">
    <property type="entry name" value="UMUC"/>
    <property type="match status" value="1"/>
</dbReference>
<name>A0A849CMC7_PASMD</name>
<dbReference type="GO" id="GO:0003887">
    <property type="term" value="F:DNA-directed DNA polymerase activity"/>
    <property type="evidence" value="ECO:0007669"/>
    <property type="project" value="UniProtKB-UniRule"/>
</dbReference>
<evidence type="ECO:0000313" key="17">
    <source>
        <dbReference type="EMBL" id="NNI78968.1"/>
    </source>
</evidence>
<comment type="cofactor">
    <cofactor evidence="15">
        <name>Mg(2+)</name>
        <dbReference type="ChEBI" id="CHEBI:18420"/>
    </cofactor>
    <text evidence="15">Binds 2 magnesium ions per subunit.</text>
</comment>
<evidence type="ECO:0000256" key="5">
    <source>
        <dbReference type="ARBA" id="ARBA00022679"/>
    </source>
</evidence>
<keyword evidence="7 15" id="KW-0235">DNA replication</keyword>
<sequence>MAPIRKIIHVDMDCFYAAIEMRDNPTLIGKPIAVGGEAKHRGVLATCNYEARKFGLHSAMSTAQAFKLCPNLILLPVNMPLYKQVSQQIHQIFRRYTDVIEPLSLDEAYLDVTDSTACSGSATWIATEIRQAIFNELGLTASAGIAPLKFLAKIASEQNKPNGQFVIKPEQIEHFIANLPLKKIPGVGKVTAQRLMAMELNTCADIQHMNKARLLEQFGKLGQRIWAFSHGVDERHVESHRILKSVGVERTLQHNIDELAQAYVILAELYALLIQRLKTHCPTLSFSMLHKVGVKLKFADFHVTTLEKRGMLITLNSFELLLTQIWQRAAGREIRLIGLHVNLPETTESKTQVQMSLW</sequence>
<keyword evidence="11 15" id="KW-0239">DNA-directed DNA polymerase</keyword>
<evidence type="ECO:0000256" key="10">
    <source>
        <dbReference type="ARBA" id="ARBA00022842"/>
    </source>
</evidence>
<dbReference type="EMBL" id="PPVL01000004">
    <property type="protein sequence ID" value="NNI78968.1"/>
    <property type="molecule type" value="Genomic_DNA"/>
</dbReference>
<dbReference type="GO" id="GO:0000287">
    <property type="term" value="F:magnesium ion binding"/>
    <property type="evidence" value="ECO:0007669"/>
    <property type="project" value="UniProtKB-UniRule"/>
</dbReference>
<dbReference type="Gene3D" id="3.30.1490.100">
    <property type="entry name" value="DNA polymerase, Y-family, little finger domain"/>
    <property type="match status" value="1"/>
</dbReference>
<dbReference type="Gene3D" id="3.30.70.270">
    <property type="match status" value="1"/>
</dbReference>
<feature type="active site" evidence="15">
    <location>
        <position position="107"/>
    </location>
</feature>
<dbReference type="FunFam" id="3.30.70.270:FF:000002">
    <property type="entry name" value="DNA polymerase IV"/>
    <property type="match status" value="1"/>
</dbReference>
<keyword evidence="10 15" id="KW-0460">Magnesium</keyword>
<keyword evidence="6 15" id="KW-0548">Nucleotidyltransferase</keyword>
<feature type="domain" description="UmuC" evidence="16">
    <location>
        <begin position="7"/>
        <end position="188"/>
    </location>
</feature>
<dbReference type="InterPro" id="IPR050116">
    <property type="entry name" value="DNA_polymerase-Y"/>
</dbReference>
<evidence type="ECO:0000259" key="16">
    <source>
        <dbReference type="PROSITE" id="PS50173"/>
    </source>
</evidence>
<feature type="site" description="Substrate discrimination" evidence="15">
    <location>
        <position position="16"/>
    </location>
</feature>
<dbReference type="InterPro" id="IPR001126">
    <property type="entry name" value="UmuC"/>
</dbReference>
<dbReference type="GO" id="GO:0006281">
    <property type="term" value="P:DNA repair"/>
    <property type="evidence" value="ECO:0007669"/>
    <property type="project" value="UniProtKB-UniRule"/>
</dbReference>
<dbReference type="EC" id="2.7.7.7" evidence="15"/>
<evidence type="ECO:0000256" key="6">
    <source>
        <dbReference type="ARBA" id="ARBA00022695"/>
    </source>
</evidence>
<dbReference type="Proteomes" id="UP000540079">
    <property type="component" value="Unassembled WGS sequence"/>
</dbReference>
<feature type="binding site" evidence="15">
    <location>
        <position position="11"/>
    </location>
    <ligand>
        <name>Mg(2+)</name>
        <dbReference type="ChEBI" id="CHEBI:18420"/>
    </ligand>
</feature>
<keyword evidence="4 15" id="KW-0963">Cytoplasm</keyword>
<keyword evidence="13 15" id="KW-0234">DNA repair</keyword>
<dbReference type="Pfam" id="PF00817">
    <property type="entry name" value="IMS"/>
    <property type="match status" value="1"/>
</dbReference>
<evidence type="ECO:0000256" key="9">
    <source>
        <dbReference type="ARBA" id="ARBA00022763"/>
    </source>
</evidence>
<evidence type="ECO:0000256" key="13">
    <source>
        <dbReference type="ARBA" id="ARBA00023204"/>
    </source>
</evidence>
<dbReference type="Pfam" id="PF21999">
    <property type="entry name" value="IMS_HHH_1"/>
    <property type="match status" value="1"/>
</dbReference>
<dbReference type="SUPFAM" id="SSF56672">
    <property type="entry name" value="DNA/RNA polymerases"/>
    <property type="match status" value="1"/>
</dbReference>
<dbReference type="InterPro" id="IPR043128">
    <property type="entry name" value="Rev_trsase/Diguanyl_cyclase"/>
</dbReference>
<evidence type="ECO:0000256" key="15">
    <source>
        <dbReference type="HAMAP-Rule" id="MF_01113"/>
    </source>
</evidence>
<protein>
    <recommendedName>
        <fullName evidence="15">DNA polymerase IV</fullName>
        <shortName evidence="15">Pol IV</shortName>
        <ecNumber evidence="15">2.7.7.7</ecNumber>
    </recommendedName>
</protein>
<keyword evidence="5 15" id="KW-0808">Transferase</keyword>
<dbReference type="InterPro" id="IPR036775">
    <property type="entry name" value="DNA_pol_Y-fam_lit_finger_sf"/>
</dbReference>
<dbReference type="InterPro" id="IPR053848">
    <property type="entry name" value="IMS_HHH_1"/>
</dbReference>
<dbReference type="Gene3D" id="1.10.150.20">
    <property type="entry name" value="5' to 3' exonuclease, C-terminal subdomain"/>
    <property type="match status" value="1"/>
</dbReference>
<evidence type="ECO:0000256" key="11">
    <source>
        <dbReference type="ARBA" id="ARBA00022932"/>
    </source>
</evidence>
<comment type="subcellular location">
    <subcellularLocation>
        <location evidence="1 15">Cytoplasm</location>
    </subcellularLocation>
</comment>
<gene>
    <name evidence="15" type="primary">dinB</name>
    <name evidence="17" type="ORF">C2800_05970</name>
</gene>
<evidence type="ECO:0000256" key="4">
    <source>
        <dbReference type="ARBA" id="ARBA00022490"/>
    </source>
</evidence>
<dbReference type="HAMAP" id="MF_01113">
    <property type="entry name" value="DNApol_IV"/>
    <property type="match status" value="1"/>
</dbReference>
<dbReference type="FunFam" id="1.10.150.20:FF:000019">
    <property type="entry name" value="DNA polymerase IV"/>
    <property type="match status" value="1"/>
</dbReference>
<comment type="catalytic activity">
    <reaction evidence="14 15">
        <text>DNA(n) + a 2'-deoxyribonucleoside 5'-triphosphate = DNA(n+1) + diphosphate</text>
        <dbReference type="Rhea" id="RHEA:22508"/>
        <dbReference type="Rhea" id="RHEA-COMP:17339"/>
        <dbReference type="Rhea" id="RHEA-COMP:17340"/>
        <dbReference type="ChEBI" id="CHEBI:33019"/>
        <dbReference type="ChEBI" id="CHEBI:61560"/>
        <dbReference type="ChEBI" id="CHEBI:173112"/>
        <dbReference type="EC" id="2.7.7.7"/>
    </reaction>
</comment>
<dbReference type="CDD" id="cd03586">
    <property type="entry name" value="PolY_Pol_IV_kappa"/>
    <property type="match status" value="1"/>
</dbReference>
<dbReference type="RefSeq" id="WP_014390972.1">
    <property type="nucleotide sequence ID" value="NZ_CP030096.1"/>
</dbReference>
<comment type="subunit">
    <text evidence="15">Monomer.</text>
</comment>
<dbReference type="InterPro" id="IPR017961">
    <property type="entry name" value="DNA_pol_Y-fam_little_finger"/>
</dbReference>
<dbReference type="InterPro" id="IPR043502">
    <property type="entry name" value="DNA/RNA_pol_sf"/>
</dbReference>
<feature type="binding site" evidence="15">
    <location>
        <position position="106"/>
    </location>
    <ligand>
        <name>Mg(2+)</name>
        <dbReference type="ChEBI" id="CHEBI:18420"/>
    </ligand>
</feature>
<dbReference type="AlphaFoldDB" id="A0A849CMC7"/>
<keyword evidence="12 15" id="KW-0238">DNA-binding</keyword>
<evidence type="ECO:0000256" key="7">
    <source>
        <dbReference type="ARBA" id="ARBA00022705"/>
    </source>
</evidence>
<dbReference type="GO" id="GO:0005829">
    <property type="term" value="C:cytosol"/>
    <property type="evidence" value="ECO:0007669"/>
    <property type="project" value="TreeGrafter"/>
</dbReference>
<dbReference type="Gene3D" id="3.40.1170.60">
    <property type="match status" value="1"/>
</dbReference>
<dbReference type="Pfam" id="PF11799">
    <property type="entry name" value="IMS_C"/>
    <property type="match status" value="1"/>
</dbReference>
<comment type="similarity">
    <text evidence="2 15">Belongs to the DNA polymerase type-Y family.</text>
</comment>
<dbReference type="InterPro" id="IPR022880">
    <property type="entry name" value="DNApol_IV"/>
</dbReference>
<organism evidence="17 18">
    <name type="scientific">Pasteurella multocida</name>
    <dbReference type="NCBI Taxonomy" id="747"/>
    <lineage>
        <taxon>Bacteria</taxon>
        <taxon>Pseudomonadati</taxon>
        <taxon>Pseudomonadota</taxon>
        <taxon>Gammaproteobacteria</taxon>
        <taxon>Pasteurellales</taxon>
        <taxon>Pasteurellaceae</taxon>
        <taxon>Pasteurella</taxon>
    </lineage>
</organism>
<evidence type="ECO:0000256" key="2">
    <source>
        <dbReference type="ARBA" id="ARBA00010945"/>
    </source>
</evidence>
<accession>A0A849CMC7</accession>
<dbReference type="PANTHER" id="PTHR11076:SF33">
    <property type="entry name" value="DNA POLYMERASE KAPPA"/>
    <property type="match status" value="1"/>
</dbReference>
<dbReference type="SUPFAM" id="SSF100879">
    <property type="entry name" value="Lesion bypass DNA polymerase (Y-family), little finger domain"/>
    <property type="match status" value="1"/>
</dbReference>
<comment type="function">
    <text evidence="15">Poorly processive, error-prone DNA polymerase involved in untargeted mutagenesis. Copies undamaged DNA at stalled replication forks, which arise in vivo from mismatched or misaligned primer ends. These misaligned primers can be extended by PolIV. Exhibits no 3'-5' exonuclease (proofreading) activity. May be involved in translesional synthesis, in conjunction with the beta clamp from PolIII.</text>
</comment>
<dbReference type="NCBIfam" id="NF002677">
    <property type="entry name" value="PRK02406.1"/>
    <property type="match status" value="1"/>
</dbReference>
<dbReference type="GO" id="GO:0006261">
    <property type="term" value="P:DNA-templated DNA replication"/>
    <property type="evidence" value="ECO:0007669"/>
    <property type="project" value="UniProtKB-UniRule"/>
</dbReference>
<dbReference type="GO" id="GO:0003684">
    <property type="term" value="F:damaged DNA binding"/>
    <property type="evidence" value="ECO:0007669"/>
    <property type="project" value="InterPro"/>
</dbReference>
<keyword evidence="3 15" id="KW-0515">Mutator protein</keyword>
<reference evidence="17 18" key="1">
    <citation type="journal article" date="2018" name="Front. Microbiol.">
        <title>Genetic and Phylogenetic Characteristics of Pasteurella multocida Isolates From Different Host Species.</title>
        <authorList>
            <person name="Peng Z."/>
            <person name="Liang W."/>
            <person name="Wang F."/>
            <person name="Xu Z."/>
            <person name="Xie Z."/>
            <person name="Lian Z."/>
            <person name="Hua L."/>
            <person name="Zhou R."/>
            <person name="Chen H."/>
            <person name="Wu B."/>
        </authorList>
    </citation>
    <scope>NUCLEOTIDE SEQUENCE [LARGE SCALE GENOMIC DNA]</scope>
    <source>
        <strain evidence="17 18">HNA06</strain>
    </source>
</reference>
<dbReference type="GO" id="GO:0009432">
    <property type="term" value="P:SOS response"/>
    <property type="evidence" value="ECO:0007669"/>
    <property type="project" value="UniProtKB-ARBA"/>
</dbReference>
<dbReference type="FunFam" id="3.40.1170.60:FF:000001">
    <property type="entry name" value="DNA polymerase IV"/>
    <property type="match status" value="1"/>
</dbReference>
<comment type="caution">
    <text evidence="17">The sequence shown here is derived from an EMBL/GenBank/DDBJ whole genome shotgun (WGS) entry which is preliminary data.</text>
</comment>
<keyword evidence="9 15" id="KW-0227">DNA damage</keyword>
<proteinExistence type="inferred from homology"/>
<evidence type="ECO:0000256" key="8">
    <source>
        <dbReference type="ARBA" id="ARBA00022723"/>
    </source>
</evidence>
<evidence type="ECO:0000256" key="14">
    <source>
        <dbReference type="ARBA" id="ARBA00049244"/>
    </source>
</evidence>
<evidence type="ECO:0000256" key="3">
    <source>
        <dbReference type="ARBA" id="ARBA00022457"/>
    </source>
</evidence>
<evidence type="ECO:0000256" key="12">
    <source>
        <dbReference type="ARBA" id="ARBA00023125"/>
    </source>
</evidence>
<evidence type="ECO:0000256" key="1">
    <source>
        <dbReference type="ARBA" id="ARBA00004496"/>
    </source>
</evidence>
<evidence type="ECO:0000313" key="18">
    <source>
        <dbReference type="Proteomes" id="UP000540079"/>
    </source>
</evidence>
<keyword evidence="8 15" id="KW-0479">Metal-binding</keyword>
<dbReference type="GO" id="GO:0042276">
    <property type="term" value="P:error-prone translesion synthesis"/>
    <property type="evidence" value="ECO:0007669"/>
    <property type="project" value="TreeGrafter"/>
</dbReference>
<dbReference type="PANTHER" id="PTHR11076">
    <property type="entry name" value="DNA REPAIR POLYMERASE UMUC / TRANSFERASE FAMILY MEMBER"/>
    <property type="match status" value="1"/>
</dbReference>